<protein>
    <submittedName>
        <fullName evidence="1">Uncharacterized protein</fullName>
    </submittedName>
</protein>
<dbReference type="EMBL" id="JBIBDZ010000011">
    <property type="protein sequence ID" value="MFF5922730.1"/>
    <property type="molecule type" value="Genomic_DNA"/>
</dbReference>
<comment type="caution">
    <text evidence="1">The sequence shown here is derived from an EMBL/GenBank/DDBJ whole genome shotgun (WGS) entry which is preliminary data.</text>
</comment>
<sequence>MSTLLALIKELRGTSPDARIGALVVNESEPRLFAPDALPQHLRMRRRSVTELLLPYLPAGGMGLDEDGVFPLHLPSVLTPESAHPGIRGQWEAFRTAVAGQTELNGRNALATACTSSLPHRDAAAALRAQRIRQAADTGGPQSEPTRPSPC</sequence>
<gene>
    <name evidence="1" type="ORF">ACFY8C_31075</name>
</gene>
<evidence type="ECO:0000313" key="2">
    <source>
        <dbReference type="Proteomes" id="UP001602370"/>
    </source>
</evidence>
<keyword evidence="2" id="KW-1185">Reference proteome</keyword>
<reference evidence="1 2" key="1">
    <citation type="submission" date="2024-10" db="EMBL/GenBank/DDBJ databases">
        <title>The Natural Products Discovery Center: Release of the First 8490 Sequenced Strains for Exploring Actinobacteria Biosynthetic Diversity.</title>
        <authorList>
            <person name="Kalkreuter E."/>
            <person name="Kautsar S.A."/>
            <person name="Yang D."/>
            <person name="Bader C.D."/>
            <person name="Teijaro C.N."/>
            <person name="Fluegel L."/>
            <person name="Davis C.M."/>
            <person name="Simpson J.R."/>
            <person name="Lauterbach L."/>
            <person name="Steele A.D."/>
            <person name="Gui C."/>
            <person name="Meng S."/>
            <person name="Li G."/>
            <person name="Viehrig K."/>
            <person name="Ye F."/>
            <person name="Su P."/>
            <person name="Kiefer A.F."/>
            <person name="Nichols A."/>
            <person name="Cepeda A.J."/>
            <person name="Yan W."/>
            <person name="Fan B."/>
            <person name="Jiang Y."/>
            <person name="Adhikari A."/>
            <person name="Zheng C.-J."/>
            <person name="Schuster L."/>
            <person name="Cowan T.M."/>
            <person name="Smanski M.J."/>
            <person name="Chevrette M.G."/>
            <person name="De Carvalho L.P.S."/>
            <person name="Shen B."/>
        </authorList>
    </citation>
    <scope>NUCLEOTIDE SEQUENCE [LARGE SCALE GENOMIC DNA]</scope>
    <source>
        <strain evidence="1 2">NPDC012605</strain>
    </source>
</reference>
<accession>A0ABW6XZD9</accession>
<proteinExistence type="predicted"/>
<name>A0ABW6XZD9_9ACTN</name>
<dbReference type="Proteomes" id="UP001602370">
    <property type="component" value="Unassembled WGS sequence"/>
</dbReference>
<organism evidence="1 2">
    <name type="scientific">Streptomyces flavochromogenes</name>
    <dbReference type="NCBI Taxonomy" id="68199"/>
    <lineage>
        <taxon>Bacteria</taxon>
        <taxon>Bacillati</taxon>
        <taxon>Actinomycetota</taxon>
        <taxon>Actinomycetes</taxon>
        <taxon>Kitasatosporales</taxon>
        <taxon>Streptomycetaceae</taxon>
        <taxon>Streptomyces</taxon>
    </lineage>
</organism>
<dbReference type="RefSeq" id="WP_388310114.1">
    <property type="nucleotide sequence ID" value="NZ_JBIBDZ010000011.1"/>
</dbReference>
<evidence type="ECO:0000313" key="1">
    <source>
        <dbReference type="EMBL" id="MFF5922730.1"/>
    </source>
</evidence>